<evidence type="ECO:0000256" key="7">
    <source>
        <dbReference type="ARBA" id="ARBA00022516"/>
    </source>
</evidence>
<evidence type="ECO:0000256" key="1">
    <source>
        <dbReference type="ARBA" id="ARBA00000374"/>
    </source>
</evidence>
<evidence type="ECO:0000256" key="9">
    <source>
        <dbReference type="ARBA" id="ARBA00022778"/>
    </source>
</evidence>
<dbReference type="InterPro" id="IPR000086">
    <property type="entry name" value="NUDIX_hydrolase_dom"/>
</dbReference>
<feature type="domain" description="Nudix hydrolase" evidence="16">
    <location>
        <begin position="109"/>
        <end position="259"/>
    </location>
</feature>
<proteinExistence type="inferred from homology"/>
<evidence type="ECO:0000256" key="6">
    <source>
        <dbReference type="ARBA" id="ARBA00012057"/>
    </source>
</evidence>
<dbReference type="GO" id="GO:0004452">
    <property type="term" value="F:isopentenyl-diphosphate delta-isomerase activity"/>
    <property type="evidence" value="ECO:0000318"/>
    <property type="project" value="GO_Central"/>
</dbReference>
<dbReference type="GO" id="GO:0005737">
    <property type="term" value="C:cytoplasm"/>
    <property type="evidence" value="ECO:0000318"/>
    <property type="project" value="GO_Central"/>
</dbReference>
<dbReference type="AlphaFoldDB" id="A0A5F8HK43"/>
<dbReference type="Gene3D" id="3.90.79.10">
    <property type="entry name" value="Nucleoside Triphosphate Pyrophosphohydrolase"/>
    <property type="match status" value="2"/>
</dbReference>
<reference evidence="17" key="3">
    <citation type="submission" date="2025-09" db="UniProtKB">
        <authorList>
            <consortium name="Ensembl"/>
        </authorList>
    </citation>
    <scope>IDENTIFICATION</scope>
</reference>
<evidence type="ECO:0000256" key="2">
    <source>
        <dbReference type="ARBA" id="ARBA00001946"/>
    </source>
</evidence>
<dbReference type="UniPathway" id="UPA00059">
    <property type="reaction ID" value="UER00104"/>
</dbReference>
<dbReference type="InParanoid" id="A0A5F8HK43"/>
<dbReference type="EC" id="5.3.3.2" evidence="6"/>
<keyword evidence="12" id="KW-1207">Sterol metabolism</keyword>
<dbReference type="GO" id="GO:0050992">
    <property type="term" value="P:dimethylallyl diphosphate biosynthetic process"/>
    <property type="evidence" value="ECO:0007669"/>
    <property type="project" value="UniProtKB-UniPathway"/>
</dbReference>
<evidence type="ECO:0000259" key="16">
    <source>
        <dbReference type="PROSITE" id="PS51462"/>
    </source>
</evidence>
<keyword evidence="15" id="KW-0413">Isomerase</keyword>
<dbReference type="PROSITE" id="PS51462">
    <property type="entry name" value="NUDIX"/>
    <property type="match status" value="1"/>
</dbReference>
<evidence type="ECO:0000256" key="15">
    <source>
        <dbReference type="ARBA" id="ARBA00023235"/>
    </source>
</evidence>
<dbReference type="PANTHER" id="PTHR10885:SF0">
    <property type="entry name" value="ISOPENTENYL-DIPHOSPHATE DELTA-ISOMERASE"/>
    <property type="match status" value="1"/>
</dbReference>
<evidence type="ECO:0000256" key="4">
    <source>
        <dbReference type="ARBA" id="ARBA00004826"/>
    </source>
</evidence>
<dbReference type="Ensembl" id="ENSMODT00000056988.1">
    <property type="protein sequence ID" value="ENSMODP00000060179.1"/>
    <property type="gene ID" value="ENSMODG00000005987.4"/>
</dbReference>
<gene>
    <name evidence="17" type="primary">LOC100021613</name>
</gene>
<keyword evidence="9" id="KW-0152">Cholesterol biosynthesis</keyword>
<keyword evidence="12" id="KW-0756">Sterol biosynthesis</keyword>
<dbReference type="STRING" id="13616.ENSMODP00000060179"/>
<dbReference type="GeneTree" id="ENSGT00390000008527"/>
<dbReference type="GO" id="GO:0009240">
    <property type="term" value="P:isopentenyl diphosphate biosynthetic process"/>
    <property type="evidence" value="ECO:0000318"/>
    <property type="project" value="GO_Central"/>
</dbReference>
<keyword evidence="7" id="KW-0444">Lipid biosynthesis</keyword>
<dbReference type="PANTHER" id="PTHR10885">
    <property type="entry name" value="ISOPENTENYL-DIPHOSPHATE DELTA-ISOMERASE"/>
    <property type="match status" value="1"/>
</dbReference>
<dbReference type="InterPro" id="IPR015797">
    <property type="entry name" value="NUDIX_hydrolase-like_dom_sf"/>
</dbReference>
<dbReference type="NCBIfam" id="TIGR02150">
    <property type="entry name" value="IPP_isom_1"/>
    <property type="match status" value="1"/>
</dbReference>
<comment type="similarity">
    <text evidence="5">Belongs to the IPP isomerase type 1 family.</text>
</comment>
<evidence type="ECO:0000256" key="14">
    <source>
        <dbReference type="ARBA" id="ARBA00023229"/>
    </source>
</evidence>
<dbReference type="FunFam" id="3.90.79.10:FF:000012">
    <property type="entry name" value="Isopentenyl-diphosphate Delta-isomerase 1"/>
    <property type="match status" value="1"/>
</dbReference>
<keyword evidence="13" id="KW-0443">Lipid metabolism</keyword>
<protein>
    <recommendedName>
        <fullName evidence="6">isopentenyl-diphosphate Delta-isomerase</fullName>
        <ecNumber evidence="6">5.3.3.2</ecNumber>
    </recommendedName>
</protein>
<comment type="cofactor">
    <cofactor evidence="2">
        <name>Mg(2+)</name>
        <dbReference type="ChEBI" id="CHEBI:18420"/>
    </cofactor>
</comment>
<evidence type="ECO:0000256" key="3">
    <source>
        <dbReference type="ARBA" id="ARBA00003951"/>
    </source>
</evidence>
<reference evidence="17 18" key="1">
    <citation type="journal article" date="2007" name="Nature">
        <title>Genome of the marsupial Monodelphis domestica reveals innovation in non-coding sequences.</title>
        <authorList>
            <person name="Mikkelsen T.S."/>
            <person name="Wakefield M.J."/>
            <person name="Aken B."/>
            <person name="Amemiya C.T."/>
            <person name="Chang J.L."/>
            <person name="Duke S."/>
            <person name="Garber M."/>
            <person name="Gentles A.J."/>
            <person name="Goodstadt L."/>
            <person name="Heger A."/>
            <person name="Jurka J."/>
            <person name="Kamal M."/>
            <person name="Mauceli E."/>
            <person name="Searle S.M."/>
            <person name="Sharpe T."/>
            <person name="Baker M.L."/>
            <person name="Batzer M.A."/>
            <person name="Benos P.V."/>
            <person name="Belov K."/>
            <person name="Clamp M."/>
            <person name="Cook A."/>
            <person name="Cuff J."/>
            <person name="Das R."/>
            <person name="Davidow L."/>
            <person name="Deakin J.E."/>
            <person name="Fazzari M.J."/>
            <person name="Glass J.L."/>
            <person name="Grabherr M."/>
            <person name="Greally J.M."/>
            <person name="Gu W."/>
            <person name="Hore T.A."/>
            <person name="Huttley G.A."/>
            <person name="Kleber M."/>
            <person name="Jirtle R.L."/>
            <person name="Koina E."/>
            <person name="Lee J.T."/>
            <person name="Mahony S."/>
            <person name="Marra M.A."/>
            <person name="Miller R.D."/>
            <person name="Nicholls R.D."/>
            <person name="Oda M."/>
            <person name="Papenfuss A.T."/>
            <person name="Parra Z.E."/>
            <person name="Pollock D.D."/>
            <person name="Ray D.A."/>
            <person name="Schein J.E."/>
            <person name="Speed T.P."/>
            <person name="Thompson K."/>
            <person name="VandeBerg J.L."/>
            <person name="Wade C.M."/>
            <person name="Walker J.A."/>
            <person name="Waters P.D."/>
            <person name="Webber C."/>
            <person name="Weidman J.R."/>
            <person name="Xie X."/>
            <person name="Zody M.C."/>
            <person name="Baldwin J."/>
            <person name="Abdouelleil A."/>
            <person name="Abdulkadir J."/>
            <person name="Abebe A."/>
            <person name="Abera B."/>
            <person name="Abreu J."/>
            <person name="Acer S.C."/>
            <person name="Aftuck L."/>
            <person name="Alexander A."/>
            <person name="An P."/>
            <person name="Anderson E."/>
            <person name="Anderson S."/>
            <person name="Arachi H."/>
            <person name="Azer M."/>
            <person name="Bachantsang P."/>
            <person name="Barry A."/>
            <person name="Bayul T."/>
            <person name="Berlin A."/>
            <person name="Bessette D."/>
            <person name="Bloom T."/>
            <person name="Bloom T."/>
            <person name="Boguslavskiy L."/>
            <person name="Bonnet C."/>
            <person name="Boukhgalter B."/>
            <person name="Bourzgui I."/>
            <person name="Brown A."/>
            <person name="Cahill P."/>
            <person name="Channer S."/>
            <person name="Cheshatsang Y."/>
            <person name="Chuda L."/>
            <person name="Citroen M."/>
            <person name="Collymore A."/>
            <person name="Cooke P."/>
            <person name="Costello M."/>
            <person name="D'Aco K."/>
            <person name="Daza R."/>
            <person name="De Haan G."/>
            <person name="DeGray S."/>
            <person name="DeMaso C."/>
            <person name="Dhargay N."/>
            <person name="Dooley K."/>
            <person name="Dooley E."/>
            <person name="Doricent M."/>
            <person name="Dorje P."/>
            <person name="Dorjee K."/>
            <person name="Dupes A."/>
            <person name="Elong R."/>
            <person name="Falk J."/>
            <person name="Farina A."/>
            <person name="Faro S."/>
            <person name="Ferguson D."/>
            <person name="Fisher S."/>
            <person name="Foley C.D."/>
            <person name="Franke A."/>
            <person name="Friedrich D."/>
            <person name="Gadbois L."/>
            <person name="Gearin G."/>
            <person name="Gearin C.R."/>
            <person name="Giannoukos G."/>
            <person name="Goode T."/>
            <person name="Graham J."/>
            <person name="Grandbois E."/>
            <person name="Grewal S."/>
            <person name="Gyaltsen K."/>
            <person name="Hafez N."/>
            <person name="Hagos B."/>
            <person name="Hall J."/>
            <person name="Henson C."/>
            <person name="Hollinger A."/>
            <person name="Honan T."/>
            <person name="Huard M.D."/>
            <person name="Hughes L."/>
            <person name="Hurhula B."/>
            <person name="Husby M.E."/>
            <person name="Kamat A."/>
            <person name="Kanga B."/>
            <person name="Kashin S."/>
            <person name="Khazanovich D."/>
            <person name="Kisner P."/>
            <person name="Lance K."/>
            <person name="Lara M."/>
            <person name="Lee W."/>
            <person name="Lennon N."/>
            <person name="Letendre F."/>
            <person name="LeVine R."/>
            <person name="Lipovsky A."/>
            <person name="Liu X."/>
            <person name="Liu J."/>
            <person name="Liu S."/>
            <person name="Lokyitsang T."/>
            <person name="Lokyitsang Y."/>
            <person name="Lubonja R."/>
            <person name="Lui A."/>
            <person name="MacDonald P."/>
            <person name="Magnisalis V."/>
            <person name="Maru K."/>
            <person name="Matthews C."/>
            <person name="McCusker W."/>
            <person name="McDonough S."/>
            <person name="Mehta T."/>
            <person name="Meldrim J."/>
            <person name="Meneus L."/>
            <person name="Mihai O."/>
            <person name="Mihalev A."/>
            <person name="Mihova T."/>
            <person name="Mittelman R."/>
            <person name="Mlenga V."/>
            <person name="Montmayeur A."/>
            <person name="Mulrain L."/>
            <person name="Navidi A."/>
            <person name="Naylor J."/>
            <person name="Negash T."/>
            <person name="Nguyen T."/>
            <person name="Nguyen N."/>
            <person name="Nicol R."/>
            <person name="Norbu C."/>
            <person name="Norbu N."/>
            <person name="Novod N."/>
            <person name="O'Neill B."/>
            <person name="Osman S."/>
            <person name="Markiewicz E."/>
            <person name="Oyono O.L."/>
            <person name="Patti C."/>
            <person name="Phunkhang P."/>
            <person name="Pierre F."/>
            <person name="Priest M."/>
            <person name="Raghuraman S."/>
            <person name="Rege F."/>
            <person name="Reyes R."/>
            <person name="Rise C."/>
            <person name="Rogov P."/>
            <person name="Ross K."/>
            <person name="Ryan E."/>
            <person name="Settipalli S."/>
            <person name="Shea T."/>
            <person name="Sherpa N."/>
            <person name="Shi L."/>
            <person name="Shih D."/>
            <person name="Sparrow T."/>
            <person name="Spaulding J."/>
            <person name="Stalker J."/>
            <person name="Stange-Thomann N."/>
            <person name="Stavropoulos S."/>
            <person name="Stone C."/>
            <person name="Strader C."/>
            <person name="Tesfaye S."/>
            <person name="Thomson T."/>
            <person name="Thoulutsang Y."/>
            <person name="Thoulutsang D."/>
            <person name="Topham K."/>
            <person name="Topping I."/>
            <person name="Tsamla T."/>
            <person name="Vassiliev H."/>
            <person name="Vo A."/>
            <person name="Wangchuk T."/>
            <person name="Wangdi T."/>
            <person name="Weiand M."/>
            <person name="Wilkinson J."/>
            <person name="Wilson A."/>
            <person name="Yadav S."/>
            <person name="Young G."/>
            <person name="Yu Q."/>
            <person name="Zembek L."/>
            <person name="Zhong D."/>
            <person name="Zimmer A."/>
            <person name="Zwirko Z."/>
            <person name="Jaffe D.B."/>
            <person name="Alvarez P."/>
            <person name="Brockman W."/>
            <person name="Butler J."/>
            <person name="Chin C."/>
            <person name="Gnerre S."/>
            <person name="MacCallum I."/>
            <person name="Graves J.A."/>
            <person name="Ponting C.P."/>
            <person name="Breen M."/>
            <person name="Samollow P.B."/>
            <person name="Lander E.S."/>
            <person name="Lindblad-Toh K."/>
        </authorList>
    </citation>
    <scope>NUCLEOTIDE SEQUENCE [LARGE SCALE GENOMIC DNA]</scope>
</reference>
<organism evidence="17 18">
    <name type="scientific">Monodelphis domestica</name>
    <name type="common">Gray short-tailed opossum</name>
    <dbReference type="NCBI Taxonomy" id="13616"/>
    <lineage>
        <taxon>Eukaryota</taxon>
        <taxon>Metazoa</taxon>
        <taxon>Chordata</taxon>
        <taxon>Craniata</taxon>
        <taxon>Vertebrata</taxon>
        <taxon>Euteleostomi</taxon>
        <taxon>Mammalia</taxon>
        <taxon>Metatheria</taxon>
        <taxon>Didelphimorphia</taxon>
        <taxon>Didelphidae</taxon>
        <taxon>Monodelphis</taxon>
    </lineage>
</organism>
<dbReference type="Bgee" id="ENSMODG00000005987">
    <property type="expression patterns" value="Expressed in spermatid and 3 other cell types or tissues"/>
</dbReference>
<evidence type="ECO:0000313" key="18">
    <source>
        <dbReference type="Proteomes" id="UP000002280"/>
    </source>
</evidence>
<evidence type="ECO:0000256" key="5">
    <source>
        <dbReference type="ARBA" id="ARBA00007579"/>
    </source>
</evidence>
<keyword evidence="14" id="KW-0414">Isoprene biosynthesis</keyword>
<evidence type="ECO:0000313" key="17">
    <source>
        <dbReference type="Ensembl" id="ENSMODP00000060179.1"/>
    </source>
</evidence>
<comment type="catalytic activity">
    <reaction evidence="1">
        <text>isopentenyl diphosphate = dimethylallyl diphosphate</text>
        <dbReference type="Rhea" id="RHEA:23284"/>
        <dbReference type="ChEBI" id="CHEBI:57623"/>
        <dbReference type="ChEBI" id="CHEBI:128769"/>
        <dbReference type="EC" id="5.3.3.2"/>
    </reaction>
</comment>
<dbReference type="GO" id="GO:0046872">
    <property type="term" value="F:metal ion binding"/>
    <property type="evidence" value="ECO:0007669"/>
    <property type="project" value="UniProtKB-KW"/>
</dbReference>
<keyword evidence="12" id="KW-0753">Steroid metabolism</keyword>
<name>A0A5F8HK43_MONDO</name>
<evidence type="ECO:0000256" key="11">
    <source>
        <dbReference type="ARBA" id="ARBA00022955"/>
    </source>
</evidence>
<keyword evidence="10" id="KW-0460">Magnesium</keyword>
<reference evidence="17" key="2">
    <citation type="submission" date="2025-08" db="UniProtKB">
        <authorList>
            <consortium name="Ensembl"/>
        </authorList>
    </citation>
    <scope>IDENTIFICATION</scope>
</reference>
<evidence type="ECO:0000256" key="13">
    <source>
        <dbReference type="ARBA" id="ARBA00023098"/>
    </source>
</evidence>
<keyword evidence="11" id="KW-0752">Steroid biosynthesis</keyword>
<comment type="pathway">
    <text evidence="4">Isoprenoid biosynthesis; dimethylallyl diphosphate biosynthesis; dimethylallyl diphosphate from isopentenyl diphosphate: step 1/1.</text>
</comment>
<evidence type="ECO:0000256" key="10">
    <source>
        <dbReference type="ARBA" id="ARBA00022842"/>
    </source>
</evidence>
<dbReference type="PIRSF" id="PIRSF018427">
    <property type="entry name" value="Isopntndiph_ism"/>
    <property type="match status" value="1"/>
</dbReference>
<sequence>MSEGNWGHLDKNQIQRLEEMLIVVDENDQVIGAETKMNCHLNKNIEKDLYLVTQNLKIATKKSSEERNDTSLKSGRTYNIPHLYSPTSIKMKGTVFSPAFFGFKTFHRLLHRGFSVVLFSTENKLLLQKRADTKYTFPGSFSDSCSSHPLYNPLEMEERDAIGVKRAAQRRLHAELGIPLEQLSLDDITFVSRMHYKLQSDEIWGEHEIGYLLFVRKDVTLMPDAAEVKDCIYVTKEELEDLLKQEAKNKVKFSGWFHIIAKFFLFEVWDNLNDLNKFLKPDKIYRI</sequence>
<dbReference type="OMA" id="MSEDNWG"/>
<dbReference type="GO" id="GO:0006695">
    <property type="term" value="P:cholesterol biosynthetic process"/>
    <property type="evidence" value="ECO:0007669"/>
    <property type="project" value="UniProtKB-KW"/>
</dbReference>
<keyword evidence="18" id="KW-1185">Reference proteome</keyword>
<evidence type="ECO:0000256" key="8">
    <source>
        <dbReference type="ARBA" id="ARBA00022723"/>
    </source>
</evidence>
<keyword evidence="9" id="KW-0153">Cholesterol metabolism</keyword>
<dbReference type="Pfam" id="PF00293">
    <property type="entry name" value="NUDIX"/>
    <property type="match status" value="1"/>
</dbReference>
<dbReference type="SUPFAM" id="SSF55811">
    <property type="entry name" value="Nudix"/>
    <property type="match status" value="1"/>
</dbReference>
<keyword evidence="8" id="KW-0479">Metal-binding</keyword>
<evidence type="ECO:0000256" key="12">
    <source>
        <dbReference type="ARBA" id="ARBA00023011"/>
    </source>
</evidence>
<comment type="function">
    <text evidence="3">Catalyzes the 1,3-allylic rearrangement of the homoallylic substrate isopentenyl (IPP) to its highly electrophilic allylic isomer, dimethylallyl diphosphate (DMAPP).</text>
</comment>
<dbReference type="InterPro" id="IPR011876">
    <property type="entry name" value="IsopentenylPP_isomerase_typ1"/>
</dbReference>
<dbReference type="CDD" id="cd02885">
    <property type="entry name" value="NUDIX_IPP_Isomerase"/>
    <property type="match status" value="1"/>
</dbReference>
<dbReference type="Proteomes" id="UP000002280">
    <property type="component" value="Chromosome 8"/>
</dbReference>
<accession>A0A5F8HK43</accession>